<evidence type="ECO:0000313" key="2">
    <source>
        <dbReference type="EMBL" id="GFT48658.1"/>
    </source>
</evidence>
<sequence length="105" mass="11668">MQAQRVIISTMNVNPYTVKVLFEIVICHKHTPSLEHKSVIDTAILLEKSANNPFRTPNLSQQSSICGEPPPPTPDTEDTPGSVSMDLNDMYASRNCYGCVQHLRV</sequence>
<protein>
    <submittedName>
        <fullName evidence="2">Uncharacterized protein</fullName>
    </submittedName>
</protein>
<gene>
    <name evidence="2" type="ORF">NPIL_344261</name>
</gene>
<name>A0A8X6P4J1_NEPPI</name>
<dbReference type="AlphaFoldDB" id="A0A8X6P4J1"/>
<dbReference type="EMBL" id="BMAW01111578">
    <property type="protein sequence ID" value="GFT48658.1"/>
    <property type="molecule type" value="Genomic_DNA"/>
</dbReference>
<organism evidence="2 3">
    <name type="scientific">Nephila pilipes</name>
    <name type="common">Giant wood spider</name>
    <name type="synonym">Nephila maculata</name>
    <dbReference type="NCBI Taxonomy" id="299642"/>
    <lineage>
        <taxon>Eukaryota</taxon>
        <taxon>Metazoa</taxon>
        <taxon>Ecdysozoa</taxon>
        <taxon>Arthropoda</taxon>
        <taxon>Chelicerata</taxon>
        <taxon>Arachnida</taxon>
        <taxon>Araneae</taxon>
        <taxon>Araneomorphae</taxon>
        <taxon>Entelegynae</taxon>
        <taxon>Araneoidea</taxon>
        <taxon>Nephilidae</taxon>
        <taxon>Nephila</taxon>
    </lineage>
</organism>
<comment type="caution">
    <text evidence="2">The sequence shown here is derived from an EMBL/GenBank/DDBJ whole genome shotgun (WGS) entry which is preliminary data.</text>
</comment>
<proteinExistence type="predicted"/>
<keyword evidence="3" id="KW-1185">Reference proteome</keyword>
<evidence type="ECO:0000256" key="1">
    <source>
        <dbReference type="SAM" id="MobiDB-lite"/>
    </source>
</evidence>
<reference evidence="2" key="1">
    <citation type="submission" date="2020-08" db="EMBL/GenBank/DDBJ databases">
        <title>Multicomponent nature underlies the extraordinary mechanical properties of spider dragline silk.</title>
        <authorList>
            <person name="Kono N."/>
            <person name="Nakamura H."/>
            <person name="Mori M."/>
            <person name="Yoshida Y."/>
            <person name="Ohtoshi R."/>
            <person name="Malay A.D."/>
            <person name="Moran D.A.P."/>
            <person name="Tomita M."/>
            <person name="Numata K."/>
            <person name="Arakawa K."/>
        </authorList>
    </citation>
    <scope>NUCLEOTIDE SEQUENCE</scope>
</reference>
<evidence type="ECO:0000313" key="3">
    <source>
        <dbReference type="Proteomes" id="UP000887013"/>
    </source>
</evidence>
<feature type="region of interest" description="Disordered" evidence="1">
    <location>
        <begin position="52"/>
        <end position="85"/>
    </location>
</feature>
<feature type="compositionally biased region" description="Polar residues" evidence="1">
    <location>
        <begin position="52"/>
        <end position="65"/>
    </location>
</feature>
<dbReference type="Proteomes" id="UP000887013">
    <property type="component" value="Unassembled WGS sequence"/>
</dbReference>
<accession>A0A8X6P4J1</accession>